<proteinExistence type="predicted"/>
<keyword evidence="3" id="KW-0762">Sugar transport</keyword>
<sequence length="496" mass="53348">MERLQMHGISKEFGGVAALRGAAFSARAGEVHALMGENGAGKSTLMKILAGAYDHEGGEIHIAGARVHVNSPHDALKQGVSVIYQEFSLARHLSVAENILIEQIGHRFWLDRRAMETRAAELLADMGFPEIDPRSLAGNLPVALQQVVEICKALSRDCSILVLDEPTAVLTGHETEKLFALVRRLRDRGVCIIYISHRLDEVFALCDRVTVLKDGATVGTWDIATLDHDGLTRLMIGRELSDFFPPRTAEIGPVMLEVKGLTSAMLRDVSFAVRKGEVLGIGGLVGAGRTEVLRAIFGADPISAGTVTLNGKALSLRGPGDAVRAGIGLVPEDRKQQGVLLDMPILTNAVMTPINPYLGPLGILRDKAERRAVQDLREGLRLKAASLDAEAGTLSGGNQQKVALMKWLVSGCEVLLLDEPTRGVDVGAKVEIYRVINELAARGAAVVMVSSEMLELIGMSDRVLVMREGAIAGELSGETLTEEHIIELAMGRENVH</sequence>
<organism evidence="9 10">
    <name type="scientific">Paracoccus mangrovi</name>
    <dbReference type="NCBI Taxonomy" id="1715645"/>
    <lineage>
        <taxon>Bacteria</taxon>
        <taxon>Pseudomonadati</taxon>
        <taxon>Pseudomonadota</taxon>
        <taxon>Alphaproteobacteria</taxon>
        <taxon>Rhodobacterales</taxon>
        <taxon>Paracoccaceae</taxon>
        <taxon>Paracoccus</taxon>
    </lineage>
</organism>
<keyword evidence="4" id="KW-0547">Nucleotide-binding</keyword>
<dbReference type="InterPro" id="IPR050107">
    <property type="entry name" value="ABC_carbohydrate_import_ATPase"/>
</dbReference>
<evidence type="ECO:0000259" key="8">
    <source>
        <dbReference type="PROSITE" id="PS50893"/>
    </source>
</evidence>
<evidence type="ECO:0000256" key="6">
    <source>
        <dbReference type="ARBA" id="ARBA00022967"/>
    </source>
</evidence>
<evidence type="ECO:0000256" key="7">
    <source>
        <dbReference type="ARBA" id="ARBA00023136"/>
    </source>
</evidence>
<evidence type="ECO:0000256" key="5">
    <source>
        <dbReference type="ARBA" id="ARBA00022840"/>
    </source>
</evidence>
<dbReference type="CDD" id="cd03216">
    <property type="entry name" value="ABC_Carb_Monos_I"/>
    <property type="match status" value="1"/>
</dbReference>
<dbReference type="SUPFAM" id="SSF52540">
    <property type="entry name" value="P-loop containing nucleoside triphosphate hydrolases"/>
    <property type="match status" value="2"/>
</dbReference>
<dbReference type="InterPro" id="IPR003593">
    <property type="entry name" value="AAA+_ATPase"/>
</dbReference>
<gene>
    <name evidence="9" type="ORF">ACFOMH_06795</name>
</gene>
<keyword evidence="6" id="KW-1278">Translocase</keyword>
<keyword evidence="10" id="KW-1185">Reference proteome</keyword>
<feature type="domain" description="ABC transporter" evidence="8">
    <location>
        <begin position="4"/>
        <end position="239"/>
    </location>
</feature>
<dbReference type="Pfam" id="PF00005">
    <property type="entry name" value="ABC_tran"/>
    <property type="match status" value="2"/>
</dbReference>
<accession>A0ABV7R6P0</accession>
<dbReference type="PANTHER" id="PTHR43790:SF3">
    <property type="entry name" value="D-ALLOSE IMPORT ATP-BINDING PROTEIN ALSA-RELATED"/>
    <property type="match status" value="1"/>
</dbReference>
<evidence type="ECO:0000256" key="4">
    <source>
        <dbReference type="ARBA" id="ARBA00022741"/>
    </source>
</evidence>
<keyword evidence="1" id="KW-0813">Transport</keyword>
<evidence type="ECO:0000256" key="2">
    <source>
        <dbReference type="ARBA" id="ARBA00022475"/>
    </source>
</evidence>
<feature type="domain" description="ABC transporter" evidence="8">
    <location>
        <begin position="246"/>
        <end position="493"/>
    </location>
</feature>
<dbReference type="InterPro" id="IPR027417">
    <property type="entry name" value="P-loop_NTPase"/>
</dbReference>
<dbReference type="PANTHER" id="PTHR43790">
    <property type="entry name" value="CARBOHYDRATE TRANSPORT ATP-BINDING PROTEIN MG119-RELATED"/>
    <property type="match status" value="1"/>
</dbReference>
<keyword evidence="5 9" id="KW-0067">ATP-binding</keyword>
<dbReference type="Proteomes" id="UP001595721">
    <property type="component" value="Unassembled WGS sequence"/>
</dbReference>
<comment type="caution">
    <text evidence="9">The sequence shown here is derived from an EMBL/GenBank/DDBJ whole genome shotgun (WGS) entry which is preliminary data.</text>
</comment>
<reference evidence="10" key="1">
    <citation type="journal article" date="2019" name="Int. J. Syst. Evol. Microbiol.">
        <title>The Global Catalogue of Microorganisms (GCM) 10K type strain sequencing project: providing services to taxonomists for standard genome sequencing and annotation.</title>
        <authorList>
            <consortium name="The Broad Institute Genomics Platform"/>
            <consortium name="The Broad Institute Genome Sequencing Center for Infectious Disease"/>
            <person name="Wu L."/>
            <person name="Ma J."/>
        </authorList>
    </citation>
    <scope>NUCLEOTIDE SEQUENCE [LARGE SCALE GENOMIC DNA]</scope>
    <source>
        <strain evidence="10">KCTC 42899</strain>
    </source>
</reference>
<dbReference type="PROSITE" id="PS50893">
    <property type="entry name" value="ABC_TRANSPORTER_2"/>
    <property type="match status" value="2"/>
</dbReference>
<evidence type="ECO:0000256" key="3">
    <source>
        <dbReference type="ARBA" id="ARBA00022597"/>
    </source>
</evidence>
<dbReference type="Gene3D" id="3.40.50.300">
    <property type="entry name" value="P-loop containing nucleotide triphosphate hydrolases"/>
    <property type="match status" value="2"/>
</dbReference>
<keyword evidence="7" id="KW-0472">Membrane</keyword>
<keyword evidence="2" id="KW-1003">Cell membrane</keyword>
<dbReference type="SMART" id="SM00382">
    <property type="entry name" value="AAA"/>
    <property type="match status" value="2"/>
</dbReference>
<evidence type="ECO:0000256" key="1">
    <source>
        <dbReference type="ARBA" id="ARBA00022448"/>
    </source>
</evidence>
<protein>
    <submittedName>
        <fullName evidence="9">Sugar ABC transporter ATP-binding protein</fullName>
    </submittedName>
</protein>
<dbReference type="CDD" id="cd03215">
    <property type="entry name" value="ABC_Carb_Monos_II"/>
    <property type="match status" value="1"/>
</dbReference>
<dbReference type="GO" id="GO:0005524">
    <property type="term" value="F:ATP binding"/>
    <property type="evidence" value="ECO:0007669"/>
    <property type="project" value="UniProtKB-KW"/>
</dbReference>
<dbReference type="RefSeq" id="WP_377743459.1">
    <property type="nucleotide sequence ID" value="NZ_JBHRXJ010000004.1"/>
</dbReference>
<dbReference type="InterPro" id="IPR003439">
    <property type="entry name" value="ABC_transporter-like_ATP-bd"/>
</dbReference>
<evidence type="ECO:0000313" key="9">
    <source>
        <dbReference type="EMBL" id="MFC3527881.1"/>
    </source>
</evidence>
<dbReference type="EMBL" id="JBHRXJ010000004">
    <property type="protein sequence ID" value="MFC3527881.1"/>
    <property type="molecule type" value="Genomic_DNA"/>
</dbReference>
<evidence type="ECO:0000313" key="10">
    <source>
        <dbReference type="Proteomes" id="UP001595721"/>
    </source>
</evidence>
<name>A0ABV7R6P0_9RHOB</name>